<dbReference type="InterPro" id="IPR036097">
    <property type="entry name" value="HisK_dim/P_sf"/>
</dbReference>
<dbReference type="InterPro" id="IPR013783">
    <property type="entry name" value="Ig-like_fold"/>
</dbReference>
<name>A0A0E9LTQ3_9BACT</name>
<evidence type="ECO:0000313" key="8">
    <source>
        <dbReference type="Proteomes" id="UP000032900"/>
    </source>
</evidence>
<dbReference type="InterPro" id="IPR011123">
    <property type="entry name" value="Y_Y_Y"/>
</dbReference>
<evidence type="ECO:0000256" key="4">
    <source>
        <dbReference type="SAM" id="Coils"/>
    </source>
</evidence>
<keyword evidence="5" id="KW-0812">Transmembrane</keyword>
<dbReference type="FunFam" id="2.60.40.10:FF:000791">
    <property type="entry name" value="Two-component system sensor histidine kinase/response regulator"/>
    <property type="match status" value="1"/>
</dbReference>
<evidence type="ECO:0000256" key="5">
    <source>
        <dbReference type="SAM" id="Phobius"/>
    </source>
</evidence>
<accession>A0A0E9LTQ3</accession>
<dbReference type="SUPFAM" id="SSF63829">
    <property type="entry name" value="Calcium-dependent phosphotriesterase"/>
    <property type="match status" value="3"/>
</dbReference>
<dbReference type="EMBL" id="BAZW01000001">
    <property type="protein sequence ID" value="GAO28240.1"/>
    <property type="molecule type" value="Genomic_DNA"/>
</dbReference>
<dbReference type="Pfam" id="PF00512">
    <property type="entry name" value="HisKA"/>
    <property type="match status" value="1"/>
</dbReference>
<dbReference type="SUPFAM" id="SSF55874">
    <property type="entry name" value="ATPase domain of HSP90 chaperone/DNA topoisomerase II/histidine kinase"/>
    <property type="match status" value="1"/>
</dbReference>
<evidence type="ECO:0000313" key="7">
    <source>
        <dbReference type="EMBL" id="GAO28240.1"/>
    </source>
</evidence>
<dbReference type="InterPro" id="IPR015943">
    <property type="entry name" value="WD40/YVTN_repeat-like_dom_sf"/>
</dbReference>
<gene>
    <name evidence="7" type="ORF">JCM15548_309</name>
</gene>
<feature type="domain" description="Histidine kinase" evidence="6">
    <location>
        <begin position="847"/>
        <end position="1065"/>
    </location>
</feature>
<dbReference type="Gene3D" id="2.60.40.10">
    <property type="entry name" value="Immunoglobulins"/>
    <property type="match status" value="1"/>
</dbReference>
<dbReference type="Gene3D" id="1.10.287.130">
    <property type="match status" value="1"/>
</dbReference>
<dbReference type="Pfam" id="PF07494">
    <property type="entry name" value="Reg_prop"/>
    <property type="match status" value="4"/>
</dbReference>
<dbReference type="InterPro" id="IPR004358">
    <property type="entry name" value="Sig_transdc_His_kin-like_C"/>
</dbReference>
<keyword evidence="7" id="KW-0808">Transferase</keyword>
<dbReference type="PANTHER" id="PTHR43547:SF2">
    <property type="entry name" value="HYBRID SIGNAL TRANSDUCTION HISTIDINE KINASE C"/>
    <property type="match status" value="1"/>
</dbReference>
<dbReference type="PANTHER" id="PTHR43547">
    <property type="entry name" value="TWO-COMPONENT HISTIDINE KINASE"/>
    <property type="match status" value="1"/>
</dbReference>
<keyword evidence="8" id="KW-1185">Reference proteome</keyword>
<dbReference type="PRINTS" id="PR00344">
    <property type="entry name" value="BCTRLSENSOR"/>
</dbReference>
<protein>
    <recommendedName>
        <fullName evidence="2">histidine kinase</fullName>
        <ecNumber evidence="2">2.7.13.3</ecNumber>
    </recommendedName>
</protein>
<dbReference type="InterPro" id="IPR011110">
    <property type="entry name" value="Reg_prop"/>
</dbReference>
<reference evidence="7 8" key="1">
    <citation type="journal article" date="2015" name="Microbes Environ.">
        <title>Distribution and evolution of nitrogen fixation genes in the phylum bacteroidetes.</title>
        <authorList>
            <person name="Inoue J."/>
            <person name="Oshima K."/>
            <person name="Suda W."/>
            <person name="Sakamoto M."/>
            <person name="Iino T."/>
            <person name="Noda S."/>
            <person name="Hongoh Y."/>
            <person name="Hattori M."/>
            <person name="Ohkuma M."/>
        </authorList>
    </citation>
    <scope>NUCLEOTIDE SEQUENCE [LARGE SCALE GENOMIC DNA]</scope>
    <source>
        <strain evidence="7">JCM 15548</strain>
    </source>
</reference>
<evidence type="ECO:0000256" key="1">
    <source>
        <dbReference type="ARBA" id="ARBA00000085"/>
    </source>
</evidence>
<dbReference type="AlphaFoldDB" id="A0A0E9LTQ3"/>
<dbReference type="CDD" id="cd00082">
    <property type="entry name" value="HisKA"/>
    <property type="match status" value="1"/>
</dbReference>
<dbReference type="InterPro" id="IPR003594">
    <property type="entry name" value="HATPase_dom"/>
</dbReference>
<dbReference type="Proteomes" id="UP000032900">
    <property type="component" value="Unassembled WGS sequence"/>
</dbReference>
<comment type="caution">
    <text evidence="7">The sequence shown here is derived from an EMBL/GenBank/DDBJ whole genome shotgun (WGS) entry which is preliminary data.</text>
</comment>
<dbReference type="GO" id="GO:0000155">
    <property type="term" value="F:phosphorelay sensor kinase activity"/>
    <property type="evidence" value="ECO:0007669"/>
    <property type="project" value="InterPro"/>
</dbReference>
<feature type="transmembrane region" description="Helical" evidence="5">
    <location>
        <begin position="738"/>
        <end position="760"/>
    </location>
</feature>
<dbReference type="SMART" id="SM00387">
    <property type="entry name" value="HATPase_c"/>
    <property type="match status" value="1"/>
</dbReference>
<dbReference type="EC" id="2.7.13.3" evidence="2"/>
<keyword evidence="3" id="KW-0597">Phosphoprotein</keyword>
<dbReference type="InterPro" id="IPR003661">
    <property type="entry name" value="HisK_dim/P_dom"/>
</dbReference>
<keyword evidence="5" id="KW-1133">Transmembrane helix</keyword>
<dbReference type="CDD" id="cd00146">
    <property type="entry name" value="PKD"/>
    <property type="match status" value="1"/>
</dbReference>
<dbReference type="SUPFAM" id="SSF47384">
    <property type="entry name" value="Homodimeric domain of signal transducing histidine kinase"/>
    <property type="match status" value="1"/>
</dbReference>
<dbReference type="InterPro" id="IPR036890">
    <property type="entry name" value="HATPase_C_sf"/>
</dbReference>
<dbReference type="InterPro" id="IPR005467">
    <property type="entry name" value="His_kinase_dom"/>
</dbReference>
<keyword evidence="4" id="KW-0175">Coiled coil</keyword>
<dbReference type="STRING" id="1236989.JCM15548_309"/>
<dbReference type="Gene3D" id="3.30.565.10">
    <property type="entry name" value="Histidine kinase-like ATPase, C-terminal domain"/>
    <property type="match status" value="1"/>
</dbReference>
<sequence>MAQDQDGYIWIGTQDGLNRFDGQDVKAYKTFNGGSEMGLIGNQIDHLVVDHHNRIWISTPYGISVYNPRKDFFEVVASEQALKGLGSVYLNFMQVDDQGALVVGSSDFIYRFEEATQSFVPVIQSPFGFISSLLIDADNNWWLGHFEGGGVTHYPDIRDTTSYQRFVEAFQPEEADFMVMDMTMAEGYIWMAIEESGLARLDTSTKEIEIFFGGGGERFFFDLYTDRDNRLWTCDYSGLKMYQSATEQFASYYHDPQVPHSLPNNLNGVFQDQQGNIYTFHNGDGVHLSTMPRGFQTYNTSDRFYWHTTNQNISSVHEDAKGQLWLGSFNGGLDVFLWEDQRMVHYPSRDNDTPESLGRGSVLSLYRDSRQQMWVGTHAGGLHLFDEAAGKFQSWRKSFNKPSISHNDVRSISEDSLGNLWLGLHGGGVDHFDQTTGMFTNYNEKNAGLTSDWVHDVLIDSRGRLWAGTAYGLNHLDPGSTRFDHYMAQFGREGALQGNQIICLFEDSQNRLWIGTNNGLYLYDDSSDSFVRYDSEANNNFIAAIEEDQNGFIWFSTMGGLYRLEVSTKHLFRFDEEDGLQGLGFNLRASYFNGKEILFFAGSKGVNSFNPEKLVFNEVPPVVRFSRFKLFNEPIVHYGEGSVLAGEINTVDEITLAYDQNFFTFDFIALNFINPERNQYACQMEGFDDDWVYLGKDRSASYTNLNPGRYTFRVKAANNDGVWNEEGISIDIRILPPWWFSIWFLTSFLVVLVLLVYGIFRLRTARLRRQKRLLLSQVSDQTARLRNSNKILKDRAEELDRVNQVLEERQRLIVEQAEELESQAENLQKSNQELVKHIKTKDKLFSIIAHDLRAPFNTIMGFSSLLTEISEEDDKEQVKSYARYVNDASLLVFNLLENLLYWARSQTNEIQFVPGVFQLQEVIKDNVGLVRETAIKKEIRIDDRDCKNFEVFGDENMMRTVLRNLIINAVKFTPRGGVVTVTTKAHKDGVEVCVADTGTGMSETDIEKILHSGAGYSQKGTDGEKGSGLGLVLCQEFIVRNGGHLHVTSKLGEGSSFCFTIPRPD</sequence>
<evidence type="ECO:0000256" key="2">
    <source>
        <dbReference type="ARBA" id="ARBA00012438"/>
    </source>
</evidence>
<dbReference type="Pfam" id="PF02518">
    <property type="entry name" value="HATPase_c"/>
    <property type="match status" value="1"/>
</dbReference>
<dbReference type="PROSITE" id="PS50109">
    <property type="entry name" value="HIS_KIN"/>
    <property type="match status" value="1"/>
</dbReference>
<dbReference type="SUPFAM" id="SSF101898">
    <property type="entry name" value="NHL repeat"/>
    <property type="match status" value="1"/>
</dbReference>
<comment type="catalytic activity">
    <reaction evidence="1">
        <text>ATP + protein L-histidine = ADP + protein N-phospho-L-histidine.</text>
        <dbReference type="EC" id="2.7.13.3"/>
    </reaction>
</comment>
<evidence type="ECO:0000259" key="6">
    <source>
        <dbReference type="PROSITE" id="PS50109"/>
    </source>
</evidence>
<dbReference type="SMART" id="SM00388">
    <property type="entry name" value="HisKA"/>
    <property type="match status" value="1"/>
</dbReference>
<dbReference type="Gene3D" id="2.130.10.10">
    <property type="entry name" value="YVTN repeat-like/Quinoprotein amine dehydrogenase"/>
    <property type="match status" value="2"/>
</dbReference>
<proteinExistence type="predicted"/>
<dbReference type="Pfam" id="PF07495">
    <property type="entry name" value="Y_Y_Y"/>
    <property type="match status" value="1"/>
</dbReference>
<evidence type="ECO:0000256" key="3">
    <source>
        <dbReference type="ARBA" id="ARBA00022553"/>
    </source>
</evidence>
<keyword evidence="5" id="KW-0472">Membrane</keyword>
<organism evidence="7 8">
    <name type="scientific">Geofilum rubicundum JCM 15548</name>
    <dbReference type="NCBI Taxonomy" id="1236989"/>
    <lineage>
        <taxon>Bacteria</taxon>
        <taxon>Pseudomonadati</taxon>
        <taxon>Bacteroidota</taxon>
        <taxon>Bacteroidia</taxon>
        <taxon>Marinilabiliales</taxon>
        <taxon>Marinilabiliaceae</taxon>
        <taxon>Geofilum</taxon>
    </lineage>
</organism>
<keyword evidence="7" id="KW-0418">Kinase</keyword>
<feature type="coiled-coil region" evidence="4">
    <location>
        <begin position="789"/>
        <end position="837"/>
    </location>
</feature>